<dbReference type="GO" id="GO:0005886">
    <property type="term" value="C:plasma membrane"/>
    <property type="evidence" value="ECO:0007669"/>
    <property type="project" value="UniProtKB-SubCell"/>
</dbReference>
<dbReference type="InterPro" id="IPR036640">
    <property type="entry name" value="ABC1_TM_sf"/>
</dbReference>
<evidence type="ECO:0000256" key="2">
    <source>
        <dbReference type="ARBA" id="ARBA00022692"/>
    </source>
</evidence>
<dbReference type="GO" id="GO:0140359">
    <property type="term" value="F:ABC-type transporter activity"/>
    <property type="evidence" value="ECO:0007669"/>
    <property type="project" value="InterPro"/>
</dbReference>
<dbReference type="InterPro" id="IPR027417">
    <property type="entry name" value="P-loop_NTPase"/>
</dbReference>
<comment type="caution">
    <text evidence="7">The sequence shown here is derived from an EMBL/GenBank/DDBJ whole genome shotgun (WGS) entry which is preliminary data.</text>
</comment>
<feature type="transmembrane region" description="Helical" evidence="5">
    <location>
        <begin position="34"/>
        <end position="66"/>
    </location>
</feature>
<dbReference type="PANTHER" id="PTHR24221:SF654">
    <property type="entry name" value="ATP-BINDING CASSETTE SUB-FAMILY B MEMBER 6"/>
    <property type="match status" value="1"/>
</dbReference>
<feature type="non-terminal residue" evidence="7">
    <location>
        <position position="485"/>
    </location>
</feature>
<dbReference type="Gene3D" id="1.20.1560.10">
    <property type="entry name" value="ABC transporter type 1, transmembrane domain"/>
    <property type="match status" value="1"/>
</dbReference>
<dbReference type="EMBL" id="MGKS01000027">
    <property type="protein sequence ID" value="OGN31819.1"/>
    <property type="molecule type" value="Genomic_DNA"/>
</dbReference>
<dbReference type="Gene3D" id="3.40.50.300">
    <property type="entry name" value="P-loop containing nucleotide triphosphate hydrolases"/>
    <property type="match status" value="1"/>
</dbReference>
<evidence type="ECO:0000256" key="5">
    <source>
        <dbReference type="SAM" id="Phobius"/>
    </source>
</evidence>
<evidence type="ECO:0000259" key="6">
    <source>
        <dbReference type="PROSITE" id="PS50929"/>
    </source>
</evidence>
<organism evidence="7 8">
    <name type="scientific">Candidatus Yanofskybacteria bacterium RIFCSPLOWO2_02_FULL_43_10b</name>
    <dbReference type="NCBI Taxonomy" id="1802704"/>
    <lineage>
        <taxon>Bacteria</taxon>
        <taxon>Candidatus Yanofskyibacteriota</taxon>
    </lineage>
</organism>
<dbReference type="InterPro" id="IPR003439">
    <property type="entry name" value="ABC_transporter-like_ATP-bd"/>
</dbReference>
<sequence length="485" mass="53516">MTITTVIMALINTKKINYIAQLSSKAFKQYQGRFVLIIALGMLSGLSGGLGVGAVIPLFGLAAGGLGLAGGDDNAISLLIKSFFDFLHLPFSLPFLVAFIAALFVLKGIINFLTKYINDKTAAEYERTLRADLFDKAMHAGWPYLINQKLGYIERVIMNDIFISSRVVVHLSTMVLSLTTLTMYAVVALNISTPITLLTILLGGALVLIFKPLFAKTKQVNRILADTEKLTAHLVSESILGAKIVKASAVEDKILKKSHEHFNQLKKARIKNALYIYSVGSAFEPIGFIFVAVLFAFYFRSPGFNIIAFGAVVYLIQKIFAYVQAIHGSIHRVSEMSPYLQTVLDFRSLAKANREEDGGLSKFVFRDKLEFKEVRFSYDQKINIVSGVSFAVKKGEMIGLVGVSGAGKTTIADLLLRLFSPQSGAILMDGRPAAEFDLKSWRRKIGYVSQDVFLLNDTIKNNIKFYDQTITQEEVVKAAKAANIF</sequence>
<keyword evidence="2 5" id="KW-0812">Transmembrane</keyword>
<name>A0A1F8H4P6_9BACT</name>
<dbReference type="Proteomes" id="UP000177676">
    <property type="component" value="Unassembled WGS sequence"/>
</dbReference>
<dbReference type="InterPro" id="IPR011527">
    <property type="entry name" value="ABC1_TM_dom"/>
</dbReference>
<dbReference type="Pfam" id="PF00005">
    <property type="entry name" value="ABC_tran"/>
    <property type="match status" value="1"/>
</dbReference>
<dbReference type="GO" id="GO:0016887">
    <property type="term" value="F:ATP hydrolysis activity"/>
    <property type="evidence" value="ECO:0007669"/>
    <property type="project" value="InterPro"/>
</dbReference>
<feature type="transmembrane region" description="Helical" evidence="5">
    <location>
        <begin position="86"/>
        <end position="106"/>
    </location>
</feature>
<dbReference type="AlphaFoldDB" id="A0A1F8H4P6"/>
<feature type="transmembrane region" description="Helical" evidence="5">
    <location>
        <begin position="274"/>
        <end position="298"/>
    </location>
</feature>
<evidence type="ECO:0000313" key="8">
    <source>
        <dbReference type="Proteomes" id="UP000177676"/>
    </source>
</evidence>
<dbReference type="Pfam" id="PF00664">
    <property type="entry name" value="ABC_membrane"/>
    <property type="match status" value="1"/>
</dbReference>
<evidence type="ECO:0000256" key="1">
    <source>
        <dbReference type="ARBA" id="ARBA00004651"/>
    </source>
</evidence>
<feature type="transmembrane region" description="Helical" evidence="5">
    <location>
        <begin position="167"/>
        <end position="189"/>
    </location>
</feature>
<keyword evidence="3 5" id="KW-1133">Transmembrane helix</keyword>
<evidence type="ECO:0000256" key="4">
    <source>
        <dbReference type="ARBA" id="ARBA00023136"/>
    </source>
</evidence>
<protein>
    <recommendedName>
        <fullName evidence="6">ABC transmembrane type-1 domain-containing protein</fullName>
    </recommendedName>
</protein>
<dbReference type="InterPro" id="IPR039421">
    <property type="entry name" value="Type_1_exporter"/>
</dbReference>
<gene>
    <name evidence="7" type="ORF">A3I92_02870</name>
</gene>
<dbReference type="PANTHER" id="PTHR24221">
    <property type="entry name" value="ATP-BINDING CASSETTE SUB-FAMILY B"/>
    <property type="match status" value="1"/>
</dbReference>
<dbReference type="SUPFAM" id="SSF90123">
    <property type="entry name" value="ABC transporter transmembrane region"/>
    <property type="match status" value="1"/>
</dbReference>
<feature type="transmembrane region" description="Helical" evidence="5">
    <location>
        <begin position="304"/>
        <end position="323"/>
    </location>
</feature>
<reference evidence="7 8" key="1">
    <citation type="journal article" date="2016" name="Nat. Commun.">
        <title>Thousands of microbial genomes shed light on interconnected biogeochemical processes in an aquifer system.</title>
        <authorList>
            <person name="Anantharaman K."/>
            <person name="Brown C.T."/>
            <person name="Hug L.A."/>
            <person name="Sharon I."/>
            <person name="Castelle C.J."/>
            <person name="Probst A.J."/>
            <person name="Thomas B.C."/>
            <person name="Singh A."/>
            <person name="Wilkins M.J."/>
            <person name="Karaoz U."/>
            <person name="Brodie E.L."/>
            <person name="Williams K.H."/>
            <person name="Hubbard S.S."/>
            <person name="Banfield J.F."/>
        </authorList>
    </citation>
    <scope>NUCLEOTIDE SEQUENCE [LARGE SCALE GENOMIC DNA]</scope>
</reference>
<dbReference type="GO" id="GO:0034040">
    <property type="term" value="F:ATPase-coupled lipid transmembrane transporter activity"/>
    <property type="evidence" value="ECO:0007669"/>
    <property type="project" value="TreeGrafter"/>
</dbReference>
<evidence type="ECO:0000256" key="3">
    <source>
        <dbReference type="ARBA" id="ARBA00022989"/>
    </source>
</evidence>
<comment type="subcellular location">
    <subcellularLocation>
        <location evidence="1">Cell membrane</location>
        <topology evidence="1">Multi-pass membrane protein</topology>
    </subcellularLocation>
</comment>
<feature type="transmembrane region" description="Helical" evidence="5">
    <location>
        <begin position="195"/>
        <end position="214"/>
    </location>
</feature>
<proteinExistence type="predicted"/>
<keyword evidence="4 5" id="KW-0472">Membrane</keyword>
<dbReference type="PROSITE" id="PS50929">
    <property type="entry name" value="ABC_TM1F"/>
    <property type="match status" value="1"/>
</dbReference>
<dbReference type="GO" id="GO:0005524">
    <property type="term" value="F:ATP binding"/>
    <property type="evidence" value="ECO:0007669"/>
    <property type="project" value="InterPro"/>
</dbReference>
<feature type="domain" description="ABC transmembrane type-1" evidence="6">
    <location>
        <begin position="75"/>
        <end position="335"/>
    </location>
</feature>
<dbReference type="SUPFAM" id="SSF52540">
    <property type="entry name" value="P-loop containing nucleoside triphosphate hydrolases"/>
    <property type="match status" value="1"/>
</dbReference>
<accession>A0A1F8H4P6</accession>
<evidence type="ECO:0000313" key="7">
    <source>
        <dbReference type="EMBL" id="OGN31819.1"/>
    </source>
</evidence>